<sequence>MDRDSTPTQIWKGAHCQGLNHGGRRFHKIPSKRDCVVNTLVLEGDLSFQDFQSIFVQHVINACIPSSSSSKPAYFREQSTGYYQTRYPELQQYQTDFMGYKFWKDDAEFSLSNHMREVDHSTNPISLDLIHQEMLNKQFSVKRSPWEIVLIRNYYNDSEDTSKSQLKTVVAARFHHSMADAKSILKLFVECLGQQSLTIAKPHEVDKNMCERICSSKLIFPLRYLYQNIRFLLIMCFRSGSHPWRTPVMGGDNNKLLIRFSPNMSLKEIKDVAKTNDISTSAVLISMITGAIYNLDSELRTKTVLAGYILPLENHPPTLCNHFTGSITQLPTNKHLSTKGRLQLCHNLFRDIKSSSMKEFLEAGALQIGTLFNPLRKLVARNAYAIVGITNVAGESKGFSIGQRKCLEFTFSVGTQRGCSGVSFSCSSYQDNFRVAVIANENVLDEGSVKKLANAFGEELEVMKKEGKNNKI</sequence>
<evidence type="ECO:0000313" key="3">
    <source>
        <dbReference type="Proteomes" id="UP001642540"/>
    </source>
</evidence>
<keyword evidence="3" id="KW-1185">Reference proteome</keyword>
<accession>A0ABP1Q1S6</accession>
<comment type="caution">
    <text evidence="2">The sequence shown here is derived from an EMBL/GenBank/DDBJ whole genome shotgun (WGS) entry which is preliminary data.</text>
</comment>
<reference evidence="2 3" key="1">
    <citation type="submission" date="2024-08" db="EMBL/GenBank/DDBJ databases">
        <authorList>
            <person name="Cucini C."/>
            <person name="Frati F."/>
        </authorList>
    </citation>
    <scope>NUCLEOTIDE SEQUENCE [LARGE SCALE GENOMIC DNA]</scope>
</reference>
<feature type="domain" description="O-acyltransferase WSD1 C-terminal" evidence="1">
    <location>
        <begin position="321"/>
        <end position="464"/>
    </location>
</feature>
<dbReference type="PANTHER" id="PTHR31650:SF1">
    <property type="entry name" value="WAX ESTER SYNTHASE_DIACYLGLYCEROL ACYLTRANSFERASE 4-RELATED"/>
    <property type="match status" value="1"/>
</dbReference>
<evidence type="ECO:0000313" key="2">
    <source>
        <dbReference type="EMBL" id="CAL8085737.1"/>
    </source>
</evidence>
<dbReference type="InterPro" id="IPR045034">
    <property type="entry name" value="O-acyltransferase_WSD1-like"/>
</dbReference>
<evidence type="ECO:0000259" key="1">
    <source>
        <dbReference type="Pfam" id="PF06974"/>
    </source>
</evidence>
<dbReference type="Proteomes" id="UP001642540">
    <property type="component" value="Unassembled WGS sequence"/>
</dbReference>
<dbReference type="Pfam" id="PF06974">
    <property type="entry name" value="WS_DGAT_C"/>
    <property type="match status" value="1"/>
</dbReference>
<protein>
    <recommendedName>
        <fullName evidence="1">O-acyltransferase WSD1 C-terminal domain-containing protein</fullName>
    </recommendedName>
</protein>
<name>A0ABP1Q1S6_9HEXA</name>
<gene>
    <name evidence="2" type="ORF">ODALV1_LOCUS6214</name>
</gene>
<proteinExistence type="predicted"/>
<dbReference type="EMBL" id="CAXLJM020000019">
    <property type="protein sequence ID" value="CAL8085737.1"/>
    <property type="molecule type" value="Genomic_DNA"/>
</dbReference>
<organism evidence="2 3">
    <name type="scientific">Orchesella dallaii</name>
    <dbReference type="NCBI Taxonomy" id="48710"/>
    <lineage>
        <taxon>Eukaryota</taxon>
        <taxon>Metazoa</taxon>
        <taxon>Ecdysozoa</taxon>
        <taxon>Arthropoda</taxon>
        <taxon>Hexapoda</taxon>
        <taxon>Collembola</taxon>
        <taxon>Entomobryomorpha</taxon>
        <taxon>Entomobryoidea</taxon>
        <taxon>Orchesellidae</taxon>
        <taxon>Orchesellinae</taxon>
        <taxon>Orchesella</taxon>
    </lineage>
</organism>
<dbReference type="InterPro" id="IPR009721">
    <property type="entry name" value="O-acyltransferase_WSD1_C"/>
</dbReference>
<dbReference type="PANTHER" id="PTHR31650">
    <property type="entry name" value="O-ACYLTRANSFERASE (WSD1-LIKE) FAMILY PROTEIN"/>
    <property type="match status" value="1"/>
</dbReference>